<evidence type="ECO:0000256" key="1">
    <source>
        <dbReference type="SAM" id="MobiDB-lite"/>
    </source>
</evidence>
<feature type="region of interest" description="Disordered" evidence="1">
    <location>
        <begin position="186"/>
        <end position="205"/>
    </location>
</feature>
<sequence>MAHQVDDFLIAQVQGRDLHVATVRHRISVGLGLRLIEPIPGAAGSSPPATAARKPSSTASATGWRSIPPGPAPSPPAAAGARRGPVAAAVAEGRCDAAGSAGRQAIAYLEAPVGKSGLGLEGQKRDIAIFLERFSEEPYEIIAEHQDVQTGKDDDRPQLAAALALVRATPGAELLVSKLDRLSRPRAGARHRTCGRSAQARGEPA</sequence>
<gene>
    <name evidence="3" type="ORF">DPM13_12680</name>
</gene>
<feature type="region of interest" description="Disordered" evidence="1">
    <location>
        <begin position="42"/>
        <end position="83"/>
    </location>
</feature>
<accession>A0ABN5M6U8</accession>
<dbReference type="EMBL" id="CP030239">
    <property type="protein sequence ID" value="AWX93644.1"/>
    <property type="molecule type" value="Genomic_DNA"/>
</dbReference>
<evidence type="ECO:0000313" key="3">
    <source>
        <dbReference type="EMBL" id="AWX93644.1"/>
    </source>
</evidence>
<dbReference type="InterPro" id="IPR006119">
    <property type="entry name" value="Resolv_N"/>
</dbReference>
<feature type="compositionally biased region" description="Low complexity" evidence="1">
    <location>
        <begin position="42"/>
        <end position="52"/>
    </location>
</feature>
<name>A0ABN5M6U8_9RHOB</name>
<organism evidence="3 4">
    <name type="scientific">Paracoccus mutanolyticus</name>
    <dbReference type="NCBI Taxonomy" id="1499308"/>
    <lineage>
        <taxon>Bacteria</taxon>
        <taxon>Pseudomonadati</taxon>
        <taxon>Pseudomonadota</taxon>
        <taxon>Alphaproteobacteria</taxon>
        <taxon>Rhodobacterales</taxon>
        <taxon>Paracoccaceae</taxon>
        <taxon>Paracoccus</taxon>
    </lineage>
</organism>
<proteinExistence type="predicted"/>
<dbReference type="Pfam" id="PF00239">
    <property type="entry name" value="Resolvase"/>
    <property type="match status" value="1"/>
</dbReference>
<evidence type="ECO:0000259" key="2">
    <source>
        <dbReference type="Pfam" id="PF00239"/>
    </source>
</evidence>
<evidence type="ECO:0000313" key="4">
    <source>
        <dbReference type="Proteomes" id="UP000249922"/>
    </source>
</evidence>
<feature type="domain" description="Resolvase/invertase-type recombinase catalytic" evidence="2">
    <location>
        <begin position="120"/>
        <end position="184"/>
    </location>
</feature>
<dbReference type="SUPFAM" id="SSF53041">
    <property type="entry name" value="Resolvase-like"/>
    <property type="match status" value="1"/>
</dbReference>
<dbReference type="Gene3D" id="3.40.50.1390">
    <property type="entry name" value="Resolvase, N-terminal catalytic domain"/>
    <property type="match status" value="1"/>
</dbReference>
<protein>
    <recommendedName>
        <fullName evidence="2">Resolvase/invertase-type recombinase catalytic domain-containing protein</fullName>
    </recommendedName>
</protein>
<dbReference type="Proteomes" id="UP000249922">
    <property type="component" value="Chromosome"/>
</dbReference>
<dbReference type="InterPro" id="IPR036162">
    <property type="entry name" value="Resolvase-like_N_sf"/>
</dbReference>
<keyword evidence="4" id="KW-1185">Reference proteome</keyword>
<reference evidence="3 4" key="1">
    <citation type="submission" date="2018-06" db="EMBL/GenBank/DDBJ databases">
        <title>Complete genome sequence of Paracoccus mutanolyticus strain RSP-02 isolated from cellulosic waste.</title>
        <authorList>
            <person name="Amrutha R.N."/>
            <person name="Shrivastav A."/>
            <person name="Buddana S.K."/>
            <person name="Deshpande U."/>
            <person name="Prakasham R.S."/>
        </authorList>
    </citation>
    <scope>NUCLEOTIDE SEQUENCE [LARGE SCALE GENOMIC DNA]</scope>
    <source>
        <strain evidence="3 4">RSP-02</strain>
    </source>
</reference>